<dbReference type="InterPro" id="IPR042099">
    <property type="entry name" value="ANL_N_sf"/>
</dbReference>
<dbReference type="InterPro" id="IPR000873">
    <property type="entry name" value="AMP-dep_synth/lig_dom"/>
</dbReference>
<dbReference type="PANTHER" id="PTHR43767">
    <property type="entry name" value="LONG-CHAIN-FATTY-ACID--COA LIGASE"/>
    <property type="match status" value="1"/>
</dbReference>
<dbReference type="SUPFAM" id="SSF56801">
    <property type="entry name" value="Acetyl-CoA synthetase-like"/>
    <property type="match status" value="1"/>
</dbReference>
<proteinExistence type="predicted"/>
<dbReference type="EC" id="6.2.1.-" evidence="3"/>
<protein>
    <submittedName>
        <fullName evidence="3">Fatty-acyl-CoA synthase</fullName>
        <ecNumber evidence="3">6.2.1.-</ecNumber>
    </submittedName>
</protein>
<dbReference type="Proteomes" id="UP000551501">
    <property type="component" value="Unassembled WGS sequence"/>
</dbReference>
<feature type="domain" description="AMP-binding enzyme C-terminal" evidence="2">
    <location>
        <begin position="432"/>
        <end position="506"/>
    </location>
</feature>
<evidence type="ECO:0000313" key="4">
    <source>
        <dbReference type="Proteomes" id="UP000551501"/>
    </source>
</evidence>
<accession>A0A840ET08</accession>
<dbReference type="PANTHER" id="PTHR43767:SF1">
    <property type="entry name" value="NONRIBOSOMAL PEPTIDE SYNTHASE PES1 (EUROFUNG)-RELATED"/>
    <property type="match status" value="1"/>
</dbReference>
<dbReference type="Pfam" id="PF00501">
    <property type="entry name" value="AMP-binding"/>
    <property type="match status" value="1"/>
</dbReference>
<dbReference type="InterPro" id="IPR050237">
    <property type="entry name" value="ATP-dep_AMP-bd_enzyme"/>
</dbReference>
<dbReference type="Gene3D" id="3.40.50.12780">
    <property type="entry name" value="N-terminal domain of ligase-like"/>
    <property type="match status" value="1"/>
</dbReference>
<feature type="domain" description="AMP-dependent synthetase/ligase" evidence="1">
    <location>
        <begin position="18"/>
        <end position="381"/>
    </location>
</feature>
<dbReference type="Pfam" id="PF13193">
    <property type="entry name" value="AMP-binding_C"/>
    <property type="match status" value="1"/>
</dbReference>
<name>A0A840ET08_9ACTN</name>
<evidence type="ECO:0000313" key="3">
    <source>
        <dbReference type="EMBL" id="MBB4133508.1"/>
    </source>
</evidence>
<reference evidence="3 4" key="1">
    <citation type="submission" date="2020-08" db="EMBL/GenBank/DDBJ databases">
        <title>Sequencing the genomes of 1000 actinobacteria strains.</title>
        <authorList>
            <person name="Klenk H.-P."/>
        </authorList>
    </citation>
    <scope>NUCLEOTIDE SEQUENCE [LARGE SCALE GENOMIC DNA]</scope>
    <source>
        <strain evidence="3 4">DSM 45298</strain>
    </source>
</reference>
<dbReference type="InterPro" id="IPR045851">
    <property type="entry name" value="AMP-bd_C_sf"/>
</dbReference>
<dbReference type="EMBL" id="JACIFP010000001">
    <property type="protein sequence ID" value="MBB4133508.1"/>
    <property type="molecule type" value="Genomic_DNA"/>
</dbReference>
<organism evidence="3 4">
    <name type="scientific">Gordonia humi</name>
    <dbReference type="NCBI Taxonomy" id="686429"/>
    <lineage>
        <taxon>Bacteria</taxon>
        <taxon>Bacillati</taxon>
        <taxon>Actinomycetota</taxon>
        <taxon>Actinomycetes</taxon>
        <taxon>Mycobacteriales</taxon>
        <taxon>Gordoniaceae</taxon>
        <taxon>Gordonia</taxon>
    </lineage>
</organism>
<evidence type="ECO:0000259" key="1">
    <source>
        <dbReference type="Pfam" id="PF00501"/>
    </source>
</evidence>
<comment type="caution">
    <text evidence="3">The sequence shown here is derived from an EMBL/GenBank/DDBJ whole genome shotgun (WGS) entry which is preliminary data.</text>
</comment>
<dbReference type="PROSITE" id="PS00455">
    <property type="entry name" value="AMP_BINDING"/>
    <property type="match status" value="1"/>
</dbReference>
<gene>
    <name evidence="3" type="ORF">BKA16_000060</name>
</gene>
<dbReference type="RefSeq" id="WP_183368691.1">
    <property type="nucleotide sequence ID" value="NZ_BAABHL010000111.1"/>
</dbReference>
<keyword evidence="3" id="KW-0436">Ligase</keyword>
<keyword evidence="4" id="KW-1185">Reference proteome</keyword>
<dbReference type="InterPro" id="IPR025110">
    <property type="entry name" value="AMP-bd_C"/>
</dbReference>
<dbReference type="AlphaFoldDB" id="A0A840ET08"/>
<dbReference type="Gene3D" id="3.30.300.30">
    <property type="match status" value="1"/>
</dbReference>
<dbReference type="GO" id="GO:0016878">
    <property type="term" value="F:acid-thiol ligase activity"/>
    <property type="evidence" value="ECO:0007669"/>
    <property type="project" value="UniProtKB-ARBA"/>
</dbReference>
<sequence length="516" mass="53959">MASFIDSMTDRTISGLLAARARDTGDAPFVHFGGDTITYGEMDERSGRAAHVLRGLGVARGDRVAIAASNSPDWLVVYFATARLGAILVTLNVVYREHEFTYMLGQSGARVLICEEEAGGFAFRPFLDGLRPELPTVEHIRYLGDGDDSWNGSVAAAPEAADDPTVTPDDLAVVLYTSGTTGDPKGATLTHRSLLASAAMQADRFAQTAQDTILGAMPFNHVGGLTCTVGSTLVAGGAVALLPRFHPDLVADRLARTPVSVFVGVPTMYRMLLGAPSFTATDLSGVRLCVVGGSNLEPALAHQVAERFAGPRLANLYGLSETSGACVISPPGDDLDLVSTSIGTVLDGAQARIVDDGGAVLAAGETGELQVRGACVAAGYWDKPDETAATFGSDGWLATGDVGTMSDDGHIAIVARKKEMYVRGGYNVYPAEIENVIAADPSVAMCAVIGVADARYGETGYAFVVPADAAVDVDALLDRCRRALADYKVPDGVEVVDALPMTPAGKIRKAALRPHR</sequence>
<evidence type="ECO:0000259" key="2">
    <source>
        <dbReference type="Pfam" id="PF13193"/>
    </source>
</evidence>
<dbReference type="InterPro" id="IPR020845">
    <property type="entry name" value="AMP-binding_CS"/>
</dbReference>